<dbReference type="RefSeq" id="WP_289963015.1">
    <property type="nucleotide sequence ID" value="NZ_JAUEOZ010000002.1"/>
</dbReference>
<dbReference type="EMBL" id="JAUEOZ010000002">
    <property type="protein sequence ID" value="MDN2482968.1"/>
    <property type="molecule type" value="Genomic_DNA"/>
</dbReference>
<keyword evidence="3" id="KW-1185">Reference proteome</keyword>
<dbReference type="Proteomes" id="UP001169719">
    <property type="component" value="Unassembled WGS sequence"/>
</dbReference>
<sequence length="276" mass="30675">MELNKKIIALSAVATLSFNAVADEELQDMSDPLAVYTQAGIGYTDKGLNLKVGQAYDTGNPVTMGMHVLELKGFMGEDLGWNGDARKGNDNSVDSFRYRHFGVDLTNGRGSQIDVNMNFQTYGMKDDYSRGETGTQGSASYSFIQALPKMGPVNLYPLAGVGVAFGDSFEADRAGDAQAQDRWDIHGTFYVVGMYGKLEITDKIWLNYNPMYLGTMSGSDFYKSNAFGLDNDTVFAHEAAISYQINPRSNIRYFANWTEHTDFADGDHRIEYNYQF</sequence>
<gene>
    <name evidence="2" type="ORF">QWJ08_16625</name>
</gene>
<name>A0ABT7Y4I6_9VIBR</name>
<accession>A0ABT7Y4I6</accession>
<evidence type="ECO:0000313" key="3">
    <source>
        <dbReference type="Proteomes" id="UP001169719"/>
    </source>
</evidence>
<feature type="signal peptide" evidence="1">
    <location>
        <begin position="1"/>
        <end position="22"/>
    </location>
</feature>
<evidence type="ECO:0008006" key="4">
    <source>
        <dbReference type="Google" id="ProtNLM"/>
    </source>
</evidence>
<evidence type="ECO:0000313" key="2">
    <source>
        <dbReference type="EMBL" id="MDN2482968.1"/>
    </source>
</evidence>
<evidence type="ECO:0000256" key="1">
    <source>
        <dbReference type="SAM" id="SignalP"/>
    </source>
</evidence>
<feature type="chain" id="PRO_5046509305" description="Porin" evidence="1">
    <location>
        <begin position="23"/>
        <end position="276"/>
    </location>
</feature>
<keyword evidence="1" id="KW-0732">Signal</keyword>
<reference evidence="2" key="1">
    <citation type="submission" date="2024-05" db="EMBL/GenBank/DDBJ databases">
        <title>Genome Sequences of Four Agar- Degrading Marine Bacteria.</title>
        <authorList>
            <person name="Phillips E.K."/>
            <person name="Shaffer J.C."/>
            <person name="Henson M.W."/>
            <person name="Temperton B."/>
            <person name="Thrash C.J."/>
            <person name="Martin M.O."/>
        </authorList>
    </citation>
    <scope>NUCLEOTIDE SEQUENCE</scope>
    <source>
        <strain evidence="2">EKP203</strain>
    </source>
</reference>
<proteinExistence type="predicted"/>
<protein>
    <recommendedName>
        <fullName evidence="4">Porin</fullName>
    </recommendedName>
</protein>
<organism evidence="2 3">
    <name type="scientific">Vibrio agarivorans</name>
    <dbReference type="NCBI Taxonomy" id="153622"/>
    <lineage>
        <taxon>Bacteria</taxon>
        <taxon>Pseudomonadati</taxon>
        <taxon>Pseudomonadota</taxon>
        <taxon>Gammaproteobacteria</taxon>
        <taxon>Vibrionales</taxon>
        <taxon>Vibrionaceae</taxon>
        <taxon>Vibrio</taxon>
    </lineage>
</organism>
<comment type="caution">
    <text evidence="2">The sequence shown here is derived from an EMBL/GenBank/DDBJ whole genome shotgun (WGS) entry which is preliminary data.</text>
</comment>